<sequence>MHRSLSSHHPLDVTFSQLLTIADRFTFGFAGLRHHQRTHIIFVGSSGGDDATGWALTDDAMQSVELRWRLRCNRFTCPLHLLLWLCSLWRMNSTKETQRVVSQVQIVSAANRSFRHAKLHQLPHAKHLCIILVFLQKTSFGSGKLQHTTSSNNNMIEKKTSSLYITRISDIEFTFFNMLHFLHENLRYCQCFCYDVWLYIEIYRFSISDPAQRAGPKS</sequence>
<accession>A0A5N6LXL0</accession>
<keyword evidence="2" id="KW-1185">Reference proteome</keyword>
<comment type="caution">
    <text evidence="1">The sequence shown here is derived from an EMBL/GenBank/DDBJ whole genome shotgun (WGS) entry which is preliminary data.</text>
</comment>
<name>A0A5N6LXL0_9ASTR</name>
<evidence type="ECO:0000313" key="2">
    <source>
        <dbReference type="Proteomes" id="UP000326396"/>
    </source>
</evidence>
<dbReference type="EMBL" id="SZYD01000018">
    <property type="protein sequence ID" value="KAD2805432.1"/>
    <property type="molecule type" value="Genomic_DNA"/>
</dbReference>
<proteinExistence type="predicted"/>
<dbReference type="Proteomes" id="UP000326396">
    <property type="component" value="Linkage Group LG8"/>
</dbReference>
<dbReference type="AlphaFoldDB" id="A0A5N6LXL0"/>
<evidence type="ECO:0000313" key="1">
    <source>
        <dbReference type="EMBL" id="KAD2805432.1"/>
    </source>
</evidence>
<organism evidence="1 2">
    <name type="scientific">Mikania micrantha</name>
    <name type="common">bitter vine</name>
    <dbReference type="NCBI Taxonomy" id="192012"/>
    <lineage>
        <taxon>Eukaryota</taxon>
        <taxon>Viridiplantae</taxon>
        <taxon>Streptophyta</taxon>
        <taxon>Embryophyta</taxon>
        <taxon>Tracheophyta</taxon>
        <taxon>Spermatophyta</taxon>
        <taxon>Magnoliopsida</taxon>
        <taxon>eudicotyledons</taxon>
        <taxon>Gunneridae</taxon>
        <taxon>Pentapetalae</taxon>
        <taxon>asterids</taxon>
        <taxon>campanulids</taxon>
        <taxon>Asterales</taxon>
        <taxon>Asteraceae</taxon>
        <taxon>Asteroideae</taxon>
        <taxon>Heliantheae alliance</taxon>
        <taxon>Eupatorieae</taxon>
        <taxon>Mikania</taxon>
    </lineage>
</organism>
<protein>
    <submittedName>
        <fullName evidence="1">Uncharacterized protein</fullName>
    </submittedName>
</protein>
<gene>
    <name evidence="1" type="ORF">E3N88_38809</name>
</gene>
<reference evidence="1 2" key="1">
    <citation type="submission" date="2019-05" db="EMBL/GenBank/DDBJ databases">
        <title>Mikania micrantha, genome provides insights into the molecular mechanism of rapid growth.</title>
        <authorList>
            <person name="Liu B."/>
        </authorList>
    </citation>
    <scope>NUCLEOTIDE SEQUENCE [LARGE SCALE GENOMIC DNA]</scope>
    <source>
        <strain evidence="1">NLD-2019</strain>
        <tissue evidence="1">Leaf</tissue>
    </source>
</reference>